<dbReference type="Proteomes" id="UP000757435">
    <property type="component" value="Unassembled WGS sequence"/>
</dbReference>
<dbReference type="Pfam" id="PF00534">
    <property type="entry name" value="Glycos_transf_1"/>
    <property type="match status" value="1"/>
</dbReference>
<dbReference type="Gene3D" id="3.40.50.2000">
    <property type="entry name" value="Glycogen Phosphorylase B"/>
    <property type="match status" value="2"/>
</dbReference>
<dbReference type="Pfam" id="PF13439">
    <property type="entry name" value="Glyco_transf_4"/>
    <property type="match status" value="1"/>
</dbReference>
<dbReference type="EMBL" id="JAHHHD010000001">
    <property type="protein sequence ID" value="MBW4657213.1"/>
    <property type="molecule type" value="Genomic_DNA"/>
</dbReference>
<name>A0A951Q9H6_9CYAN</name>
<dbReference type="GO" id="GO:0016757">
    <property type="term" value="F:glycosyltransferase activity"/>
    <property type="evidence" value="ECO:0007669"/>
    <property type="project" value="InterPro"/>
</dbReference>
<evidence type="ECO:0000259" key="1">
    <source>
        <dbReference type="Pfam" id="PF00534"/>
    </source>
</evidence>
<dbReference type="InterPro" id="IPR001296">
    <property type="entry name" value="Glyco_trans_1"/>
</dbReference>
<dbReference type="PANTHER" id="PTHR12526">
    <property type="entry name" value="GLYCOSYLTRANSFERASE"/>
    <property type="match status" value="1"/>
</dbReference>
<dbReference type="SUPFAM" id="SSF53756">
    <property type="entry name" value="UDP-Glycosyltransferase/glycogen phosphorylase"/>
    <property type="match status" value="1"/>
</dbReference>
<dbReference type="InterPro" id="IPR028098">
    <property type="entry name" value="Glyco_trans_4-like_N"/>
</dbReference>
<feature type="domain" description="Glycosyl transferase family 1" evidence="1">
    <location>
        <begin position="181"/>
        <end position="336"/>
    </location>
</feature>
<reference evidence="3" key="1">
    <citation type="submission" date="2021-05" db="EMBL/GenBank/DDBJ databases">
        <authorList>
            <person name="Pietrasiak N."/>
            <person name="Ward R."/>
            <person name="Stajich J.E."/>
            <person name="Kurbessoian T."/>
        </authorList>
    </citation>
    <scope>NUCLEOTIDE SEQUENCE</scope>
    <source>
        <strain evidence="3">UHER 2000/2452</strain>
    </source>
</reference>
<dbReference type="AlphaFoldDB" id="A0A951Q9H6"/>
<accession>A0A951Q9H6</accession>
<protein>
    <submittedName>
        <fullName evidence="3">Glycosyltransferase family 4 protein</fullName>
    </submittedName>
</protein>
<proteinExistence type="predicted"/>
<evidence type="ECO:0000259" key="2">
    <source>
        <dbReference type="Pfam" id="PF13439"/>
    </source>
</evidence>
<dbReference type="CDD" id="cd03801">
    <property type="entry name" value="GT4_PimA-like"/>
    <property type="match status" value="1"/>
</dbReference>
<sequence>MKVLILSNQDISGIHASWKKEGEQARAEHLWGATTLSKHGIDVEILPFEKYKPLKNLSKGIKILGDLDQQLRTILTCSTSQIDAIYSAHHLTTPLLAALRKLRILRTPVVAIAYQSMNPSFWGNIFTQLCVDGNDQIICLSQKLKDDLIQDFNINPAKISVAEWGGDLPFYPIGEAANESHSKPIILSAGKTYRDYPTLLAAIETLNCELQICGHAYQEVRRDLTLPANAVFYNEVLPWRAVLERYRKAYAVAIPLADKRNKPKNAVGLTNLLEAMAMGKPVVMTRNNLSRYVVDIEAEGIGLWVDTGDVNGWQEALGYLINHPEAAHQMGAKARQLAEQEMNLNVFSRKVASALSRVGLVNPAVKENIESMQTINSIER</sequence>
<organism evidence="3 4">
    <name type="scientific">Drouetiella hepatica Uher 2000/2452</name>
    <dbReference type="NCBI Taxonomy" id="904376"/>
    <lineage>
        <taxon>Bacteria</taxon>
        <taxon>Bacillati</taxon>
        <taxon>Cyanobacteriota</taxon>
        <taxon>Cyanophyceae</taxon>
        <taxon>Oculatellales</taxon>
        <taxon>Oculatellaceae</taxon>
        <taxon>Drouetiella</taxon>
    </lineage>
</organism>
<evidence type="ECO:0000313" key="4">
    <source>
        <dbReference type="Proteomes" id="UP000757435"/>
    </source>
</evidence>
<dbReference type="PANTHER" id="PTHR12526:SF590">
    <property type="entry name" value="ALPHA-MALTOSE-1-PHOSPHATE SYNTHASE"/>
    <property type="match status" value="1"/>
</dbReference>
<feature type="domain" description="Glycosyltransferase subfamily 4-like N-terminal" evidence="2">
    <location>
        <begin position="42"/>
        <end position="162"/>
    </location>
</feature>
<reference evidence="3" key="2">
    <citation type="journal article" date="2022" name="Microbiol. Resour. Announc.">
        <title>Metagenome Sequencing to Explore Phylogenomics of Terrestrial Cyanobacteria.</title>
        <authorList>
            <person name="Ward R.D."/>
            <person name="Stajich J.E."/>
            <person name="Johansen J.R."/>
            <person name="Huntemann M."/>
            <person name="Clum A."/>
            <person name="Foster B."/>
            <person name="Foster B."/>
            <person name="Roux S."/>
            <person name="Palaniappan K."/>
            <person name="Varghese N."/>
            <person name="Mukherjee S."/>
            <person name="Reddy T.B.K."/>
            <person name="Daum C."/>
            <person name="Copeland A."/>
            <person name="Chen I.A."/>
            <person name="Ivanova N.N."/>
            <person name="Kyrpides N.C."/>
            <person name="Shapiro N."/>
            <person name="Eloe-Fadrosh E.A."/>
            <person name="Pietrasiak N."/>
        </authorList>
    </citation>
    <scope>NUCLEOTIDE SEQUENCE</scope>
    <source>
        <strain evidence="3">UHER 2000/2452</strain>
    </source>
</reference>
<evidence type="ECO:0000313" key="3">
    <source>
        <dbReference type="EMBL" id="MBW4657213.1"/>
    </source>
</evidence>
<comment type="caution">
    <text evidence="3">The sequence shown here is derived from an EMBL/GenBank/DDBJ whole genome shotgun (WGS) entry which is preliminary data.</text>
</comment>
<gene>
    <name evidence="3" type="ORF">KME15_00935</name>
</gene>